<dbReference type="InterPro" id="IPR040980">
    <property type="entry name" value="SWI2_SNF2"/>
</dbReference>
<protein>
    <recommendedName>
        <fullName evidence="3">type I site-specific deoxyribonuclease</fullName>
        <ecNumber evidence="3">3.1.21.3</ecNumber>
    </recommendedName>
</protein>
<dbReference type="GO" id="GO:0009307">
    <property type="term" value="P:DNA restriction-modification system"/>
    <property type="evidence" value="ECO:0007669"/>
    <property type="project" value="UniProtKB-KW"/>
</dbReference>
<keyword evidence="11" id="KW-1133">Transmembrane helix</keyword>
<dbReference type="PANTHER" id="PTHR30195:SF15">
    <property type="entry name" value="TYPE I RESTRICTION ENZYME HINDI ENDONUCLEASE SUBUNIT"/>
    <property type="match status" value="1"/>
</dbReference>
<dbReference type="GO" id="GO:0003677">
    <property type="term" value="F:DNA binding"/>
    <property type="evidence" value="ECO:0007669"/>
    <property type="project" value="UniProtKB-KW"/>
</dbReference>
<evidence type="ECO:0000256" key="1">
    <source>
        <dbReference type="ARBA" id="ARBA00000851"/>
    </source>
</evidence>
<evidence type="ECO:0000256" key="7">
    <source>
        <dbReference type="ARBA" id="ARBA00022759"/>
    </source>
</evidence>
<keyword evidence="9" id="KW-0067">ATP-binding</keyword>
<keyword evidence="11" id="KW-0472">Membrane</keyword>
<gene>
    <name evidence="13" type="ORF">E7Z73_10045</name>
</gene>
<evidence type="ECO:0000256" key="9">
    <source>
        <dbReference type="ARBA" id="ARBA00022840"/>
    </source>
</evidence>
<dbReference type="SUPFAM" id="SSF52540">
    <property type="entry name" value="P-loop containing nucleoside triphosphate hydrolases"/>
    <property type="match status" value="2"/>
</dbReference>
<sequence length="1038" mass="119735">MFDLRKNLIIKLINIILVQGLYDLLIVYGVGFISVFNEDAYEQAIIELFQNLGYNYYAGYDIERDYKNPLFLNDLENLYAINQDISRVAIENAINNIQDWGIGSLVEKNEKFMDYLQNGLSVNYWDNGQEEATLVKLVDWHNIDNNIFTVINQWTFVEKEQKRPDIIVFVNGFPLVVIELKSPSRDDTDVSEAYTQLHKYMDVIPSLFNYNAFCVMSDMAESKAGTITSPEDRFMEWKSTDGSYETTRFADFNTFFEGIFEKSRFIDILKNFTLFSKDTKNSIKILGAYHQYFAVNKAVNSTLKAMDTDGKAGVFWHTQGSGKSLSMVFYVNKLQQLLESPTFVVITDRNDLDQQLYSQFTKCSDFLRQTPVQATSRKNLTELLNNRQANGIFFTTMQKFEESTDVLTERRDVIVISDEAHRSQYGLEERVDAETGEIKIGAARRIRNALPNATYIGFTGTPISRIDKSTREVFGDYIDIYDMTQSVEDGATVPIHYESRVAKIHLDDKILDLIDEKYDELAEEAEDYNIWRSKKELSKMESLLGAPEIIDDICKDIIDHYENNRQFELTGKAMIVAYSRPIAIKMYKRILELRPDWEEKVNVVMSGSNKDPEEWHEIIGDKTYKKQLENKFKDDSDPMKIAIVVDMWLTGFDVPSLSTMYVFKPMKGHNLMQAIARVNRVFKGKEGGLIVDYIGIASALRQAMSEYTDRDGKNYGDMDIEKIAYPKFQEKLEICQDLFYGYDYSKFFGDSNLERSNAIQGGVNYIEDVSNEDIKKDFIKESLLLKQALSLCRSIATEDERFKAAYFESVRTVLVKLTSSRKLSFKEINDRISELLQQSIKSEGVVSIIDVGDEVSLFDPEFLSKVSKMQEPNLAIKILENLLNDQVKNYQRTNLIKSEEFSQMLKNAMDRYIKGNISNEEVIQELIKMAELIKNAHEEGDKLGLTEEELAFYNAIALPENIHDFYDDETLVLITQELTEALRKNRTIDWQKKESARAKMRLIVKKLLKKYNYPPDQMKGALTKVIAQCELWADEAVI</sequence>
<dbReference type="Gene3D" id="3.40.50.300">
    <property type="entry name" value="P-loop containing nucleotide triphosphate hydrolases"/>
    <property type="match status" value="2"/>
</dbReference>
<evidence type="ECO:0000256" key="4">
    <source>
        <dbReference type="ARBA" id="ARBA00022722"/>
    </source>
</evidence>
<dbReference type="AlphaFoldDB" id="A0A8T3VHT3"/>
<name>A0A8T3VHT3_9EURY</name>
<dbReference type="Pfam" id="PF18766">
    <property type="entry name" value="SWI2_SNF2"/>
    <property type="match status" value="1"/>
</dbReference>
<evidence type="ECO:0000259" key="12">
    <source>
        <dbReference type="PROSITE" id="PS51192"/>
    </source>
</evidence>
<accession>A0A8T3VHT3</accession>
<keyword evidence="10" id="KW-0238">DNA-binding</keyword>
<evidence type="ECO:0000256" key="10">
    <source>
        <dbReference type="ARBA" id="ARBA00023125"/>
    </source>
</evidence>
<comment type="catalytic activity">
    <reaction evidence="1">
        <text>Endonucleolytic cleavage of DNA to give random double-stranded fragments with terminal 5'-phosphates, ATP is simultaneously hydrolyzed.</text>
        <dbReference type="EC" id="3.1.21.3"/>
    </reaction>
</comment>
<dbReference type="InterPro" id="IPR051268">
    <property type="entry name" value="Type-I_R_enzyme_R_subunit"/>
</dbReference>
<feature type="transmembrane region" description="Helical" evidence="11">
    <location>
        <begin position="12"/>
        <end position="36"/>
    </location>
</feature>
<evidence type="ECO:0000313" key="14">
    <source>
        <dbReference type="Proteomes" id="UP000762703"/>
    </source>
</evidence>
<keyword evidence="5" id="KW-0547">Nucleotide-binding</keyword>
<comment type="caution">
    <text evidence="13">The sequence shown here is derived from an EMBL/GenBank/DDBJ whole genome shotgun (WGS) entry which is preliminary data.</text>
</comment>
<dbReference type="Proteomes" id="UP000762703">
    <property type="component" value="Unassembled WGS sequence"/>
</dbReference>
<dbReference type="NCBIfam" id="TIGR00348">
    <property type="entry name" value="hsdR"/>
    <property type="match status" value="1"/>
</dbReference>
<comment type="similarity">
    <text evidence="2">Belongs to the HsdR family.</text>
</comment>
<evidence type="ECO:0000256" key="2">
    <source>
        <dbReference type="ARBA" id="ARBA00008598"/>
    </source>
</evidence>
<dbReference type="RefSeq" id="WP_303737704.1">
    <property type="nucleotide sequence ID" value="NZ_SUTE01000084.1"/>
</dbReference>
<keyword evidence="11" id="KW-0812">Transmembrane</keyword>
<evidence type="ECO:0000256" key="5">
    <source>
        <dbReference type="ARBA" id="ARBA00022741"/>
    </source>
</evidence>
<dbReference type="InterPro" id="IPR021810">
    <property type="entry name" value="T1RH-like_C"/>
</dbReference>
<dbReference type="Gene3D" id="3.90.1570.50">
    <property type="match status" value="1"/>
</dbReference>
<dbReference type="GO" id="GO:0009035">
    <property type="term" value="F:type I site-specific deoxyribonuclease activity"/>
    <property type="evidence" value="ECO:0007669"/>
    <property type="project" value="UniProtKB-EC"/>
</dbReference>
<reference evidence="13" key="1">
    <citation type="submission" date="2019-04" db="EMBL/GenBank/DDBJ databases">
        <title>Evolution of Biomass-Degrading Anaerobic Consortia Revealed by Metagenomics.</title>
        <authorList>
            <person name="Peng X."/>
        </authorList>
    </citation>
    <scope>NUCLEOTIDE SEQUENCE</scope>
    <source>
        <strain evidence="13">SIG12</strain>
    </source>
</reference>
<dbReference type="EC" id="3.1.21.3" evidence="3"/>
<dbReference type="CDD" id="cd18030">
    <property type="entry name" value="DEXHc_RE_I_HsdR"/>
    <property type="match status" value="1"/>
</dbReference>
<keyword evidence="6" id="KW-0680">Restriction system</keyword>
<keyword evidence="7 13" id="KW-0255">Endonuclease</keyword>
<keyword evidence="4" id="KW-0540">Nuclease</keyword>
<dbReference type="EMBL" id="SUTE01000084">
    <property type="protein sequence ID" value="MBE6506055.1"/>
    <property type="molecule type" value="Genomic_DNA"/>
</dbReference>
<dbReference type="GO" id="GO:0120545">
    <property type="term" value="F:nucleic acid conformation isomerase activity"/>
    <property type="evidence" value="ECO:0007669"/>
    <property type="project" value="UniProtKB-ARBA"/>
</dbReference>
<dbReference type="PANTHER" id="PTHR30195">
    <property type="entry name" value="TYPE I SITE-SPECIFIC DEOXYRIBONUCLEASE PROTEIN SUBUNIT M AND R"/>
    <property type="match status" value="1"/>
</dbReference>
<dbReference type="Pfam" id="PF22679">
    <property type="entry name" value="T1R_D3-like"/>
    <property type="match status" value="1"/>
</dbReference>
<dbReference type="InterPro" id="IPR014001">
    <property type="entry name" value="Helicase_ATP-bd"/>
</dbReference>
<organism evidence="13 14">
    <name type="scientific">Methanobrevibacter millerae</name>
    <dbReference type="NCBI Taxonomy" id="230361"/>
    <lineage>
        <taxon>Archaea</taxon>
        <taxon>Methanobacteriati</taxon>
        <taxon>Methanobacteriota</taxon>
        <taxon>Methanomada group</taxon>
        <taxon>Methanobacteria</taxon>
        <taxon>Methanobacteriales</taxon>
        <taxon>Methanobacteriaceae</taxon>
        <taxon>Methanobrevibacter</taxon>
    </lineage>
</organism>
<evidence type="ECO:0000256" key="3">
    <source>
        <dbReference type="ARBA" id="ARBA00012654"/>
    </source>
</evidence>
<dbReference type="GO" id="GO:0005524">
    <property type="term" value="F:ATP binding"/>
    <property type="evidence" value="ECO:0007669"/>
    <property type="project" value="UniProtKB-KW"/>
</dbReference>
<dbReference type="CDD" id="cd18800">
    <property type="entry name" value="SF2_C_EcoR124I-like"/>
    <property type="match status" value="1"/>
</dbReference>
<evidence type="ECO:0000256" key="6">
    <source>
        <dbReference type="ARBA" id="ARBA00022747"/>
    </source>
</evidence>
<evidence type="ECO:0000313" key="13">
    <source>
        <dbReference type="EMBL" id="MBE6506055.1"/>
    </source>
</evidence>
<keyword evidence="8" id="KW-0378">Hydrolase</keyword>
<dbReference type="Pfam" id="PF11867">
    <property type="entry name" value="T1RH-like_C"/>
    <property type="match status" value="1"/>
</dbReference>
<feature type="domain" description="Helicase ATP-binding" evidence="12">
    <location>
        <begin position="304"/>
        <end position="480"/>
    </location>
</feature>
<dbReference type="InterPro" id="IPR027417">
    <property type="entry name" value="P-loop_NTPase"/>
</dbReference>
<proteinExistence type="inferred from homology"/>
<dbReference type="InterPro" id="IPR004473">
    <property type="entry name" value="Restrct_endonuc_typeI_HsdR"/>
</dbReference>
<dbReference type="InterPro" id="IPR007409">
    <property type="entry name" value="Restrct_endonuc_type1_HsdR_N"/>
</dbReference>
<dbReference type="PROSITE" id="PS51192">
    <property type="entry name" value="HELICASE_ATP_BIND_1"/>
    <property type="match status" value="1"/>
</dbReference>
<evidence type="ECO:0000256" key="8">
    <source>
        <dbReference type="ARBA" id="ARBA00022801"/>
    </source>
</evidence>
<dbReference type="SMART" id="SM00487">
    <property type="entry name" value="DEXDc"/>
    <property type="match status" value="1"/>
</dbReference>
<dbReference type="InterPro" id="IPR055180">
    <property type="entry name" value="HsdR_RecA-like_helicase_dom_2"/>
</dbReference>
<dbReference type="Pfam" id="PF04313">
    <property type="entry name" value="HSDR_N"/>
    <property type="match status" value="1"/>
</dbReference>
<dbReference type="CDD" id="cd22332">
    <property type="entry name" value="HsdR_N"/>
    <property type="match status" value="1"/>
</dbReference>
<evidence type="ECO:0000256" key="11">
    <source>
        <dbReference type="SAM" id="Phobius"/>
    </source>
</evidence>